<dbReference type="GeneID" id="40321193"/>
<dbReference type="AlphaFoldDB" id="A0A3R7LZN0"/>
<dbReference type="OrthoDB" id="273137at2759"/>
<organism evidence="2 3">
    <name type="scientific">Trypanosoma conorhini</name>
    <dbReference type="NCBI Taxonomy" id="83891"/>
    <lineage>
        <taxon>Eukaryota</taxon>
        <taxon>Discoba</taxon>
        <taxon>Euglenozoa</taxon>
        <taxon>Kinetoplastea</taxon>
        <taxon>Metakinetoplastina</taxon>
        <taxon>Trypanosomatida</taxon>
        <taxon>Trypanosomatidae</taxon>
        <taxon>Trypanosoma</taxon>
    </lineage>
</organism>
<dbReference type="RefSeq" id="XP_029225455.1">
    <property type="nucleotide sequence ID" value="XM_029374447.1"/>
</dbReference>
<dbReference type="Proteomes" id="UP000284403">
    <property type="component" value="Unassembled WGS sequence"/>
</dbReference>
<evidence type="ECO:0000313" key="2">
    <source>
        <dbReference type="EMBL" id="RNF06398.1"/>
    </source>
</evidence>
<accession>A0A3R7LZN0</accession>
<comment type="caution">
    <text evidence="2">The sequence shown here is derived from an EMBL/GenBank/DDBJ whole genome shotgun (WGS) entry which is preliminary data.</text>
</comment>
<proteinExistence type="predicted"/>
<feature type="region of interest" description="Disordered" evidence="1">
    <location>
        <begin position="296"/>
        <end position="340"/>
    </location>
</feature>
<dbReference type="EMBL" id="MKKU01000599">
    <property type="protein sequence ID" value="RNF06398.1"/>
    <property type="molecule type" value="Genomic_DNA"/>
</dbReference>
<feature type="compositionally biased region" description="Basic and acidic residues" evidence="1">
    <location>
        <begin position="325"/>
        <end position="334"/>
    </location>
</feature>
<protein>
    <recommendedName>
        <fullName evidence="4">Transcription factor Iwr1 domain-containing protein</fullName>
    </recommendedName>
</protein>
<evidence type="ECO:0000256" key="1">
    <source>
        <dbReference type="SAM" id="MobiDB-lite"/>
    </source>
</evidence>
<gene>
    <name evidence="2" type="ORF">Tco025E_07582</name>
</gene>
<evidence type="ECO:0008006" key="4">
    <source>
        <dbReference type="Google" id="ProtNLM"/>
    </source>
</evidence>
<keyword evidence="3" id="KW-1185">Reference proteome</keyword>
<reference evidence="2 3" key="1">
    <citation type="journal article" date="2018" name="BMC Genomics">
        <title>Genomic comparison of Trypanosoma conorhini and Trypanosoma rangeli to Trypanosoma cruzi strains of high and low virulence.</title>
        <authorList>
            <person name="Bradwell K.R."/>
            <person name="Koparde V.N."/>
            <person name="Matveyev A.V."/>
            <person name="Serrano M.G."/>
            <person name="Alves J.M."/>
            <person name="Parikh H."/>
            <person name="Huang B."/>
            <person name="Lee V."/>
            <person name="Espinosa-Alvarez O."/>
            <person name="Ortiz P.A."/>
            <person name="Costa-Martins A.G."/>
            <person name="Teixeira M.M."/>
            <person name="Buck G.A."/>
        </authorList>
    </citation>
    <scope>NUCLEOTIDE SEQUENCE [LARGE SCALE GENOMIC DNA]</scope>
    <source>
        <strain evidence="2 3">025E</strain>
    </source>
</reference>
<evidence type="ECO:0000313" key="3">
    <source>
        <dbReference type="Proteomes" id="UP000284403"/>
    </source>
</evidence>
<sequence length="368" mass="40862">MSVCDEDVRRAMELQQLVPSRSRGVYMRVKRLRSWDAAGEEDAAPSRLRIRLEKKDDVKNIVCRALGSVALSPPASLGTEQASCTLHFRLLPKVGVSAPPVHAPSNMHDGVFPAPSPRLSVERLWSLRGCTVMDCAAVERKRGLNSPSILGTEEEKVDRRTTAAEATQKWLLYVLDREAIGEEDELEEENEAATATDDEFCFDDLTITRAQEDGGVDTSEVGVGTCRVRRKRFRDTDAPEYSLLLGPCAAAGDDHPHGCEEALSLFDTLRDHGQDCLLLEEDAGCEPELYIYPDHRRDDEYDSNAADFSANEYPEELSTGSDTTGRTDSEERNGTARRRHGRYGSVWYDEGYTEASLSSGWNSSGDDY</sequence>
<name>A0A3R7LZN0_9TRYP</name>